<evidence type="ECO:0000256" key="8">
    <source>
        <dbReference type="ARBA" id="ARBA00023139"/>
    </source>
</evidence>
<keyword evidence="13" id="KW-1133">Transmembrane helix</keyword>
<protein>
    <recommendedName>
        <fullName evidence="11">Foldase protein PrsA</fullName>
        <ecNumber evidence="11">5.2.1.8</ecNumber>
    </recommendedName>
</protein>
<evidence type="ECO:0000256" key="6">
    <source>
        <dbReference type="ARBA" id="ARBA00023110"/>
    </source>
</evidence>
<evidence type="ECO:0000256" key="12">
    <source>
        <dbReference type="SAM" id="Coils"/>
    </source>
</evidence>
<keyword evidence="4 11" id="KW-1003">Cell membrane</keyword>
<dbReference type="InterPro" id="IPR046357">
    <property type="entry name" value="PPIase_dom_sf"/>
</dbReference>
<dbReference type="EC" id="5.2.1.8" evidence="11"/>
<dbReference type="PANTHER" id="PTHR47245">
    <property type="entry name" value="PEPTIDYLPROLYL ISOMERASE"/>
    <property type="match status" value="1"/>
</dbReference>
<evidence type="ECO:0000256" key="10">
    <source>
        <dbReference type="ARBA" id="ARBA00023288"/>
    </source>
</evidence>
<dbReference type="SUPFAM" id="SSF54534">
    <property type="entry name" value="FKBP-like"/>
    <property type="match status" value="1"/>
</dbReference>
<comment type="caution">
    <text evidence="15">The sequence shown here is derived from an EMBL/GenBank/DDBJ whole genome shotgun (WGS) entry which is preliminary data.</text>
</comment>
<dbReference type="InterPro" id="IPR027304">
    <property type="entry name" value="Trigger_fact/SurA_dom_sf"/>
</dbReference>
<name>A0ABS5NVX9_9BACI</name>
<evidence type="ECO:0000259" key="14">
    <source>
        <dbReference type="PROSITE" id="PS50198"/>
    </source>
</evidence>
<sequence>MKNKERVIWISALMIMIALVITLIVFPNKNVASVNGEKITKDELYDQLVSQNGPEMLDKLIMDEIIKQEAKKEKIDISQKEIDKEMEKYAEQFGGEEAFKEILKSNGVEYSQFEKDMEIFLATKKLLEPRIKITDDEMKTYFEENKASFAQEEQVQASHILVKDEKTANEVIKKINAGEDFAKLAKEYSTDASNSESGGELGYFGRGDMVEEFSNAAFSLPVGKISDPVKTEYGYHVIKVTDKKEAKEANYEESKEEVKAAIFETKISSEYSTWLDEKHKEYEIKNYLNGKSSEEESE</sequence>
<evidence type="ECO:0000256" key="5">
    <source>
        <dbReference type="ARBA" id="ARBA00022729"/>
    </source>
</evidence>
<keyword evidence="9 11" id="KW-0413">Isomerase</keyword>
<evidence type="ECO:0000256" key="9">
    <source>
        <dbReference type="ARBA" id="ARBA00023235"/>
    </source>
</evidence>
<keyword evidence="12" id="KW-0175">Coiled coil</keyword>
<evidence type="ECO:0000313" key="15">
    <source>
        <dbReference type="EMBL" id="MBS4191994.1"/>
    </source>
</evidence>
<evidence type="ECO:0000256" key="7">
    <source>
        <dbReference type="ARBA" id="ARBA00023136"/>
    </source>
</evidence>
<dbReference type="PROSITE" id="PS01096">
    <property type="entry name" value="PPIC_PPIASE_1"/>
    <property type="match status" value="1"/>
</dbReference>
<dbReference type="Gene3D" id="1.10.4030.10">
    <property type="entry name" value="Porin chaperone SurA, peptide-binding domain"/>
    <property type="match status" value="1"/>
</dbReference>
<comment type="function">
    <text evidence="11">Plays a major role in protein secretion by helping the post-translocational extracellular folding of several secreted proteins.</text>
</comment>
<evidence type="ECO:0000313" key="16">
    <source>
        <dbReference type="Proteomes" id="UP000681027"/>
    </source>
</evidence>
<evidence type="ECO:0000256" key="2">
    <source>
        <dbReference type="ARBA" id="ARBA00004193"/>
    </source>
</evidence>
<keyword evidence="6 11" id="KW-0697">Rotamase</keyword>
<gene>
    <name evidence="11" type="primary">prsA</name>
    <name evidence="15" type="ORF">KHA94_17655</name>
</gene>
<keyword evidence="10" id="KW-0449">Lipoprotein</keyword>
<dbReference type="Pfam" id="PF13624">
    <property type="entry name" value="SurA_N_3"/>
    <property type="match status" value="1"/>
</dbReference>
<dbReference type="PANTHER" id="PTHR47245:SF1">
    <property type="entry name" value="FOLDASE PROTEIN PRSA"/>
    <property type="match status" value="1"/>
</dbReference>
<dbReference type="InterPro" id="IPR023059">
    <property type="entry name" value="Foldase_PrsA"/>
</dbReference>
<dbReference type="InterPro" id="IPR050245">
    <property type="entry name" value="PrsA_foldase"/>
</dbReference>
<dbReference type="HAMAP" id="MF_01145">
    <property type="entry name" value="Foldase_PrsA"/>
    <property type="match status" value="1"/>
</dbReference>
<dbReference type="EMBL" id="JAGYPM010000004">
    <property type="protein sequence ID" value="MBS4191994.1"/>
    <property type="molecule type" value="Genomic_DNA"/>
</dbReference>
<dbReference type="GO" id="GO:0003755">
    <property type="term" value="F:peptidyl-prolyl cis-trans isomerase activity"/>
    <property type="evidence" value="ECO:0007669"/>
    <property type="project" value="UniProtKB-EC"/>
</dbReference>
<organism evidence="15 16">
    <name type="scientific">Cytobacillus citreus</name>
    <dbReference type="NCBI Taxonomy" id="2833586"/>
    <lineage>
        <taxon>Bacteria</taxon>
        <taxon>Bacillati</taxon>
        <taxon>Bacillota</taxon>
        <taxon>Bacilli</taxon>
        <taxon>Bacillales</taxon>
        <taxon>Bacillaceae</taxon>
        <taxon>Cytobacillus</taxon>
    </lineage>
</organism>
<evidence type="ECO:0000256" key="1">
    <source>
        <dbReference type="ARBA" id="ARBA00000971"/>
    </source>
</evidence>
<keyword evidence="8" id="KW-0564">Palmitate</keyword>
<feature type="domain" description="PpiC" evidence="14">
    <location>
        <begin position="152"/>
        <end position="242"/>
    </location>
</feature>
<dbReference type="Gene3D" id="3.10.50.40">
    <property type="match status" value="1"/>
</dbReference>
<dbReference type="InterPro" id="IPR000297">
    <property type="entry name" value="PPIase_PpiC"/>
</dbReference>
<evidence type="ECO:0000256" key="4">
    <source>
        <dbReference type="ARBA" id="ARBA00022475"/>
    </source>
</evidence>
<keyword evidence="5 11" id="KW-0732">Signal</keyword>
<evidence type="ECO:0000256" key="11">
    <source>
        <dbReference type="HAMAP-Rule" id="MF_01145"/>
    </source>
</evidence>
<keyword evidence="16" id="KW-1185">Reference proteome</keyword>
<comment type="subcellular location">
    <subcellularLocation>
        <location evidence="2">Cell membrane</location>
        <topology evidence="2">Lipid-anchor</topology>
    </subcellularLocation>
</comment>
<dbReference type="InterPro" id="IPR023058">
    <property type="entry name" value="PPIase_PpiC_CS"/>
</dbReference>
<reference evidence="15 16" key="1">
    <citation type="submission" date="2021-05" db="EMBL/GenBank/DDBJ databases">
        <title>Novel Bacillus species.</title>
        <authorList>
            <person name="Liu G."/>
        </authorList>
    </citation>
    <scope>NUCLEOTIDE SEQUENCE [LARGE SCALE GENOMIC DNA]</scope>
    <source>
        <strain evidence="15 16">FJAT-49705</strain>
    </source>
</reference>
<proteinExistence type="inferred from homology"/>
<dbReference type="PROSITE" id="PS50198">
    <property type="entry name" value="PPIC_PPIASE_2"/>
    <property type="match status" value="1"/>
</dbReference>
<dbReference type="RefSeq" id="WP_213103450.1">
    <property type="nucleotide sequence ID" value="NZ_JAGYPM010000004.1"/>
</dbReference>
<comment type="catalytic activity">
    <reaction evidence="1 11">
        <text>[protein]-peptidylproline (omega=180) = [protein]-peptidylproline (omega=0)</text>
        <dbReference type="Rhea" id="RHEA:16237"/>
        <dbReference type="Rhea" id="RHEA-COMP:10747"/>
        <dbReference type="Rhea" id="RHEA-COMP:10748"/>
        <dbReference type="ChEBI" id="CHEBI:83833"/>
        <dbReference type="ChEBI" id="CHEBI:83834"/>
        <dbReference type="EC" id="5.2.1.8"/>
    </reaction>
</comment>
<dbReference type="SUPFAM" id="SSF109998">
    <property type="entry name" value="Triger factor/SurA peptide-binding domain-like"/>
    <property type="match status" value="1"/>
</dbReference>
<dbReference type="Pfam" id="PF13616">
    <property type="entry name" value="Rotamase_3"/>
    <property type="match status" value="1"/>
</dbReference>
<accession>A0ABS5NVX9</accession>
<dbReference type="Proteomes" id="UP000681027">
    <property type="component" value="Unassembled WGS sequence"/>
</dbReference>
<evidence type="ECO:0000256" key="3">
    <source>
        <dbReference type="ARBA" id="ARBA00006071"/>
    </source>
</evidence>
<feature type="transmembrane region" description="Helical" evidence="13">
    <location>
        <begin position="7"/>
        <end position="26"/>
    </location>
</feature>
<feature type="coiled-coil region" evidence="12">
    <location>
        <begin position="237"/>
        <end position="264"/>
    </location>
</feature>
<keyword evidence="13" id="KW-0812">Transmembrane</keyword>
<keyword evidence="7 11" id="KW-0472">Membrane</keyword>
<comment type="similarity">
    <text evidence="3 11">Belongs to the PrsA family.</text>
</comment>
<evidence type="ECO:0000256" key="13">
    <source>
        <dbReference type="SAM" id="Phobius"/>
    </source>
</evidence>